<keyword evidence="7" id="KW-0131">Cell cycle</keyword>
<dbReference type="InterPro" id="IPR007793">
    <property type="entry name" value="DivIVA_fam"/>
</dbReference>
<accession>A0ABY1VM54</accession>
<sequence>MLLTSTQVTESRFPATELVDGYDIHSVDTYLDQIANTLRAWEVGASGDTGQAILRAQDVNDVVFPVTTAVDEEGYSVEQIDDFLDEVVRTLQHYEARATASAAGSTEGRPLTAEDVSHLAFTTVKLQEGYDREQVDTVRDKITLTLRARETGTWVGGPFGMLTSTDVRKLGFQRTMFHTGYEPNEVNAFLDDVARTLAEYEAKACA</sequence>
<evidence type="ECO:0000256" key="5">
    <source>
        <dbReference type="ARBA" id="ARBA00022618"/>
    </source>
</evidence>
<evidence type="ECO:0000256" key="7">
    <source>
        <dbReference type="ARBA" id="ARBA00023306"/>
    </source>
</evidence>
<comment type="subcellular location">
    <subcellularLocation>
        <location evidence="1">Cytoplasm</location>
    </subcellularLocation>
</comment>
<evidence type="ECO:0000256" key="2">
    <source>
        <dbReference type="ARBA" id="ARBA00009008"/>
    </source>
</evidence>
<keyword evidence="6" id="KW-0175">Coiled coil</keyword>
<dbReference type="GO" id="GO:0051301">
    <property type="term" value="P:cell division"/>
    <property type="evidence" value="ECO:0007669"/>
    <property type="project" value="UniProtKB-KW"/>
</dbReference>
<organism evidence="9 10">
    <name type="scientific">Actinomyces bovis</name>
    <dbReference type="NCBI Taxonomy" id="1658"/>
    <lineage>
        <taxon>Bacteria</taxon>
        <taxon>Bacillati</taxon>
        <taxon>Actinomycetota</taxon>
        <taxon>Actinomycetes</taxon>
        <taxon>Actinomycetales</taxon>
        <taxon>Actinomycetaceae</taxon>
        <taxon>Actinomyces</taxon>
    </lineage>
</organism>
<protein>
    <recommendedName>
        <fullName evidence="3">Cell wall synthesis protein Wag31</fullName>
    </recommendedName>
    <alternativeName>
        <fullName evidence="8">Antigen 84</fullName>
    </alternativeName>
</protein>
<evidence type="ECO:0000256" key="4">
    <source>
        <dbReference type="ARBA" id="ARBA00022490"/>
    </source>
</evidence>
<evidence type="ECO:0000313" key="9">
    <source>
        <dbReference type="EMBL" id="SPT53004.1"/>
    </source>
</evidence>
<comment type="caution">
    <text evidence="9">The sequence shown here is derived from an EMBL/GenBank/DDBJ whole genome shotgun (WGS) entry which is preliminary data.</text>
</comment>
<dbReference type="Proteomes" id="UP000250006">
    <property type="component" value="Unassembled WGS sequence"/>
</dbReference>
<dbReference type="PANTHER" id="PTHR35794">
    <property type="entry name" value="CELL DIVISION PROTEIN DIVIVA"/>
    <property type="match status" value="1"/>
</dbReference>
<dbReference type="InterPro" id="IPR019933">
    <property type="entry name" value="DivIVA_domain"/>
</dbReference>
<evidence type="ECO:0000256" key="3">
    <source>
        <dbReference type="ARBA" id="ARBA00018787"/>
    </source>
</evidence>
<reference evidence="9 10" key="1">
    <citation type="submission" date="2018-06" db="EMBL/GenBank/DDBJ databases">
        <authorList>
            <consortium name="Pathogen Informatics"/>
            <person name="Doyle S."/>
        </authorList>
    </citation>
    <scope>NUCLEOTIDE SEQUENCE [LARGE SCALE GENOMIC DNA]</scope>
    <source>
        <strain evidence="9 10">NCTC11535</strain>
    </source>
</reference>
<keyword evidence="5 9" id="KW-0132">Cell division</keyword>
<dbReference type="Gene3D" id="6.10.250.660">
    <property type="match status" value="3"/>
</dbReference>
<name>A0ABY1VM54_9ACTO</name>
<keyword evidence="10" id="KW-1185">Reference proteome</keyword>
<gene>
    <name evidence="9" type="ORF">NCTC11535_00659</name>
</gene>
<proteinExistence type="inferred from homology"/>
<evidence type="ECO:0000256" key="6">
    <source>
        <dbReference type="ARBA" id="ARBA00023054"/>
    </source>
</evidence>
<dbReference type="NCBIfam" id="TIGR03544">
    <property type="entry name" value="DivI1A_domain"/>
    <property type="match status" value="4"/>
</dbReference>
<dbReference type="EMBL" id="UAPQ01000001">
    <property type="protein sequence ID" value="SPT53004.1"/>
    <property type="molecule type" value="Genomic_DNA"/>
</dbReference>
<comment type="similarity">
    <text evidence="2">Belongs to the DivIVA family.</text>
</comment>
<dbReference type="RefSeq" id="WP_111835932.1">
    <property type="nucleotide sequence ID" value="NZ_UAPQ01000001.1"/>
</dbReference>
<keyword evidence="4" id="KW-0963">Cytoplasm</keyword>
<evidence type="ECO:0000313" key="10">
    <source>
        <dbReference type="Proteomes" id="UP000250006"/>
    </source>
</evidence>
<dbReference type="PANTHER" id="PTHR35794:SF2">
    <property type="entry name" value="CELL DIVISION PROTEIN DIVIVA"/>
    <property type="match status" value="1"/>
</dbReference>
<evidence type="ECO:0000256" key="8">
    <source>
        <dbReference type="ARBA" id="ARBA00031737"/>
    </source>
</evidence>
<evidence type="ECO:0000256" key="1">
    <source>
        <dbReference type="ARBA" id="ARBA00004496"/>
    </source>
</evidence>